<feature type="compositionally biased region" description="Basic and acidic residues" evidence="1">
    <location>
        <begin position="668"/>
        <end position="682"/>
    </location>
</feature>
<feature type="region of interest" description="Disordered" evidence="1">
    <location>
        <begin position="254"/>
        <end position="309"/>
    </location>
</feature>
<feature type="region of interest" description="Disordered" evidence="1">
    <location>
        <begin position="661"/>
        <end position="693"/>
    </location>
</feature>
<feature type="compositionally biased region" description="Polar residues" evidence="1">
    <location>
        <begin position="294"/>
        <end position="305"/>
    </location>
</feature>
<protein>
    <submittedName>
        <fullName evidence="2">Uncharacterized protein</fullName>
    </submittedName>
</protein>
<name>A0A0G4GUC7_9ALVE</name>
<feature type="compositionally biased region" description="Polar residues" evidence="1">
    <location>
        <begin position="482"/>
        <end position="497"/>
    </location>
</feature>
<feature type="compositionally biased region" description="Polar residues" evidence="1">
    <location>
        <begin position="157"/>
        <end position="167"/>
    </location>
</feature>
<feature type="region of interest" description="Disordered" evidence="1">
    <location>
        <begin position="150"/>
        <end position="232"/>
    </location>
</feature>
<dbReference type="EMBL" id="CDMZ01001561">
    <property type="protein sequence ID" value="CEM34440.1"/>
    <property type="molecule type" value="Genomic_DNA"/>
</dbReference>
<feature type="region of interest" description="Disordered" evidence="1">
    <location>
        <begin position="854"/>
        <end position="922"/>
    </location>
</feature>
<dbReference type="AlphaFoldDB" id="A0A0G4GUC7"/>
<feature type="compositionally biased region" description="Polar residues" evidence="1">
    <location>
        <begin position="856"/>
        <end position="871"/>
    </location>
</feature>
<organism evidence="2">
    <name type="scientific">Chromera velia CCMP2878</name>
    <dbReference type="NCBI Taxonomy" id="1169474"/>
    <lineage>
        <taxon>Eukaryota</taxon>
        <taxon>Sar</taxon>
        <taxon>Alveolata</taxon>
        <taxon>Colpodellida</taxon>
        <taxon>Chromeraceae</taxon>
        <taxon>Chromera</taxon>
    </lineage>
</organism>
<reference evidence="2" key="1">
    <citation type="submission" date="2014-11" db="EMBL/GenBank/DDBJ databases">
        <authorList>
            <person name="Otto D Thomas"/>
            <person name="Naeem Raeece"/>
        </authorList>
    </citation>
    <scope>NUCLEOTIDE SEQUENCE</scope>
</reference>
<feature type="region of interest" description="Disordered" evidence="1">
    <location>
        <begin position="474"/>
        <end position="499"/>
    </location>
</feature>
<feature type="compositionally biased region" description="Polar residues" evidence="1">
    <location>
        <begin position="197"/>
        <end position="212"/>
    </location>
</feature>
<gene>
    <name evidence="2" type="ORF">Cvel_23418</name>
</gene>
<proteinExistence type="predicted"/>
<sequence length="922" mass="101780">MRRPLSAEDELSIFYDSPWPSVIVHFKGRQETDRWMSEKLLDCDKDPYLSRMIGGRPNEMLLDYRYIRIRGMCEARCYFSDGDRLRDPPDRSRFFELRKERRPGDGLESYAGSFCVSGINGQVQHARSSLLEIIEAEALPPFELTPFERRGRRRRSINPTDAHSRYQTGEELTRRVGGEGGTSVHRADRTRNDPSGVRSSSTNRWGIWESTQASSSSSSAAPQENSRRGYKRGASVEAMKLDTQLRACPVVPTSLKDLNSAPDMDDNDGDTLMRIGEGKNVDYPSASRRRGRSPTPTASLSTSFHESTHLQRDASRVLSSVYHPPPRVLPQPAPYCGHAKKGPICSATMEPDSNFRACFLEFSALEGPLGDDRRGTLSHTKLQRWAKGCDLFNAIDSRDPLELMEAVRKRKALLCGQMALISKFLCPNLRVLEECHGPLLYRGRADRVFFKNGTLTVIVGDGRYNAAEVLNRPSKKQKKMLQRSSAPAPQPMGSSASDRACEIQEMERAVVQLVEAWEGVTTNTEGQRVPLSAEILQSWLTKALAGVGEEDRLACAGVSKRRGCLESSEVQFDELALLPFSRKAELLALSVKPLFAAKDYPHGDSSGDHPSFLDLDLDPNGHVISRVLEGELEEEASRRLQNDVFVGTLCKATCNRRQAMRKHLKNANHTERLRENKRRPTEPPRVSPASGARPLPEIAVRLTAVSGFLWEPRTPVPCCLTPAVSSSSSDLNSAVRSLLRLRDGTEGHQKPEPSQSVLPSGGVTVALESAEGSGGMTAASAQGSGEIRECATRVEHFDENGGDAQVPSVWIQNSLLPPQFSAALPCPANAAQKETERAEFHFPLAHMHYEAVADGSGSSRCSKTTTATSGDSHSRGAGGSGMEQQLDRTKWESRVVPQRVKPYPFLRQAQRQSRLPPADDNG</sequence>
<dbReference type="VEuPathDB" id="CryptoDB:Cvel_23418"/>
<evidence type="ECO:0000256" key="1">
    <source>
        <dbReference type="SAM" id="MobiDB-lite"/>
    </source>
</evidence>
<evidence type="ECO:0000313" key="2">
    <source>
        <dbReference type="EMBL" id="CEM34440.1"/>
    </source>
</evidence>
<accession>A0A0G4GUC7</accession>